<feature type="transmembrane region" description="Helical" evidence="6">
    <location>
        <begin position="178"/>
        <end position="198"/>
    </location>
</feature>
<dbReference type="EMBL" id="CP016769">
    <property type="protein sequence ID" value="ASY10736.1"/>
    <property type="molecule type" value="Genomic_DNA"/>
</dbReference>
<keyword evidence="3 6" id="KW-0812">Transmembrane</keyword>
<keyword evidence="4 6" id="KW-1133">Transmembrane helix</keyword>
<feature type="transmembrane region" description="Helical" evidence="6">
    <location>
        <begin position="6"/>
        <end position="26"/>
    </location>
</feature>
<dbReference type="PANTHER" id="PTHR31632">
    <property type="entry name" value="IRON TRANSPORTER FTH1"/>
    <property type="match status" value="1"/>
</dbReference>
<dbReference type="PANTHER" id="PTHR31632:SF2">
    <property type="entry name" value="PLASMA MEMBRANE IRON PERMEASE"/>
    <property type="match status" value="1"/>
</dbReference>
<dbReference type="GO" id="GO:0015093">
    <property type="term" value="F:ferrous iron transmembrane transporter activity"/>
    <property type="evidence" value="ECO:0007669"/>
    <property type="project" value="TreeGrafter"/>
</dbReference>
<evidence type="ECO:0000256" key="4">
    <source>
        <dbReference type="ARBA" id="ARBA00022989"/>
    </source>
</evidence>
<accession>A0AAC9YQP5</accession>
<feature type="transmembrane region" description="Helical" evidence="6">
    <location>
        <begin position="70"/>
        <end position="88"/>
    </location>
</feature>
<dbReference type="AlphaFoldDB" id="A0AAC9YQP5"/>
<evidence type="ECO:0000256" key="1">
    <source>
        <dbReference type="ARBA" id="ARBA00004141"/>
    </source>
</evidence>
<gene>
    <name evidence="7" type="ORF">A1s21148_04280</name>
</gene>
<evidence type="ECO:0000313" key="7">
    <source>
        <dbReference type="EMBL" id="ASY10736.1"/>
    </source>
</evidence>
<dbReference type="Pfam" id="PF03239">
    <property type="entry name" value="FTR1"/>
    <property type="match status" value="1"/>
</dbReference>
<dbReference type="Proteomes" id="UP000217144">
    <property type="component" value="Chromosome"/>
</dbReference>
<name>A0AAC9YQP5_9ACTN</name>
<evidence type="ECO:0000313" key="8">
    <source>
        <dbReference type="Proteomes" id="UP000217144"/>
    </source>
</evidence>
<feature type="transmembrane region" description="Helical" evidence="6">
    <location>
        <begin position="243"/>
        <end position="261"/>
    </location>
</feature>
<dbReference type="GO" id="GO:0033573">
    <property type="term" value="C:high-affinity iron permease complex"/>
    <property type="evidence" value="ECO:0007669"/>
    <property type="project" value="InterPro"/>
</dbReference>
<evidence type="ECO:0000256" key="3">
    <source>
        <dbReference type="ARBA" id="ARBA00022692"/>
    </source>
</evidence>
<evidence type="ECO:0000256" key="2">
    <source>
        <dbReference type="ARBA" id="ARBA00008333"/>
    </source>
</evidence>
<feature type="transmembrane region" description="Helical" evidence="6">
    <location>
        <begin position="108"/>
        <end position="125"/>
    </location>
</feature>
<reference evidence="7 8" key="1">
    <citation type="submission" date="2016-07" db="EMBL/GenBank/DDBJ databases">
        <title>High microdiversification within the ubiquitous acI lineage of Actinobacteria.</title>
        <authorList>
            <person name="Neuenschwander S.M."/>
            <person name="Salcher M."/>
            <person name="Ghai R."/>
            <person name="Pernthaler J."/>
        </authorList>
    </citation>
    <scope>NUCLEOTIDE SEQUENCE [LARGE SCALE GENOMIC DNA]</scope>
    <source>
        <strain evidence="7">MMS-21-148</strain>
    </source>
</reference>
<sequence>MLSTFIIALREGLEAALIVGILVAYIVRTDRRHFLKPLWTGVAAALSVTFALGAFLSFTSAELSDRGEELFAGITSFIAVGLVTWMVFWMKRTARTLRNELHGKVDTALTGGPISLALVAFFAVAREGLETALFVYTNFQTVGAASTATVGLVLGLTLAVVLGYLIYNRSVKLDLSKFFTVTGVALVIVAAGVLSYGIHEFQELGWIPGVDDFLWDVTPWIAKESILASLLSGTVGFDTTTSFIQFIAWSAYLVAVLVPYLSKGKGQQSAPAAEKVKA</sequence>
<organism evidence="7 8">
    <name type="scientific">Candidatus Planktophila lacus</name>
    <dbReference type="NCBI Taxonomy" id="1884913"/>
    <lineage>
        <taxon>Bacteria</taxon>
        <taxon>Bacillati</taxon>
        <taxon>Actinomycetota</taxon>
        <taxon>Actinomycetes</taxon>
        <taxon>Candidatus Nanopelagicales</taxon>
        <taxon>Candidatus Nanopelagicaceae</taxon>
        <taxon>Candidatus Planktophila</taxon>
    </lineage>
</organism>
<dbReference type="RefSeq" id="WP_095671223.1">
    <property type="nucleotide sequence ID" value="NZ_CP016769.1"/>
</dbReference>
<keyword evidence="8" id="KW-1185">Reference proteome</keyword>
<comment type="subcellular location">
    <subcellularLocation>
        <location evidence="1">Membrane</location>
        <topology evidence="1">Multi-pass membrane protein</topology>
    </subcellularLocation>
</comment>
<keyword evidence="5 6" id="KW-0472">Membrane</keyword>
<evidence type="ECO:0000256" key="6">
    <source>
        <dbReference type="SAM" id="Phobius"/>
    </source>
</evidence>
<feature type="transmembrane region" description="Helical" evidence="6">
    <location>
        <begin position="145"/>
        <end position="166"/>
    </location>
</feature>
<dbReference type="KEGG" id="plan:A1s21148_04280"/>
<dbReference type="NCBIfam" id="NF041756">
    <property type="entry name" value="EfeU"/>
    <property type="match status" value="1"/>
</dbReference>
<comment type="similarity">
    <text evidence="2">Belongs to the oxidase-dependent Fe transporter (OFeT) (TC 9.A.10.1) family.</text>
</comment>
<evidence type="ECO:0000256" key="5">
    <source>
        <dbReference type="ARBA" id="ARBA00023136"/>
    </source>
</evidence>
<dbReference type="InterPro" id="IPR004923">
    <property type="entry name" value="FTR1/Fip1/EfeU"/>
</dbReference>
<proteinExistence type="inferred from homology"/>
<protein>
    <submittedName>
        <fullName evidence="7">High-affinity iron transporter</fullName>
    </submittedName>
</protein>
<feature type="transmembrane region" description="Helical" evidence="6">
    <location>
        <begin position="38"/>
        <end position="58"/>
    </location>
</feature>